<keyword evidence="4" id="KW-1185">Reference proteome</keyword>
<dbReference type="InterPro" id="IPR011042">
    <property type="entry name" value="6-blade_b-propeller_TolB-like"/>
</dbReference>
<organism evidence="3 4">
    <name type="scientific">Solirubrobacter ginsenosidimutans</name>
    <dbReference type="NCBI Taxonomy" id="490573"/>
    <lineage>
        <taxon>Bacteria</taxon>
        <taxon>Bacillati</taxon>
        <taxon>Actinomycetota</taxon>
        <taxon>Thermoleophilia</taxon>
        <taxon>Solirubrobacterales</taxon>
        <taxon>Solirubrobacteraceae</taxon>
        <taxon>Solirubrobacter</taxon>
    </lineage>
</organism>
<reference evidence="3" key="1">
    <citation type="submission" date="2022-10" db="EMBL/GenBank/DDBJ databases">
        <title>The WGS of Solirubrobacter ginsenosidimutans DSM 21036.</title>
        <authorList>
            <person name="Jiang Z."/>
        </authorList>
    </citation>
    <scope>NUCLEOTIDE SEQUENCE</scope>
    <source>
        <strain evidence="3">DSM 21036</strain>
    </source>
</reference>
<dbReference type="InterPro" id="IPR011659">
    <property type="entry name" value="WD40"/>
</dbReference>
<evidence type="ECO:0000313" key="3">
    <source>
        <dbReference type="EMBL" id="MDA0158826.1"/>
    </source>
</evidence>
<dbReference type="AlphaFoldDB" id="A0A9X3MLK6"/>
<protein>
    <recommendedName>
        <fullName evidence="5">DUF5050 domain-containing protein</fullName>
    </recommendedName>
</protein>
<comment type="similarity">
    <text evidence="1">Belongs to the TolB family.</text>
</comment>
<dbReference type="Gene3D" id="2.120.10.30">
    <property type="entry name" value="TolB, C-terminal domain"/>
    <property type="match status" value="2"/>
</dbReference>
<feature type="compositionally biased region" description="Basic and acidic residues" evidence="2">
    <location>
        <begin position="314"/>
        <end position="337"/>
    </location>
</feature>
<accession>A0A9X3MLK6</accession>
<dbReference type="PANTHER" id="PTHR36842">
    <property type="entry name" value="PROTEIN TOLB HOMOLOG"/>
    <property type="match status" value="1"/>
</dbReference>
<evidence type="ECO:0008006" key="5">
    <source>
        <dbReference type="Google" id="ProtNLM"/>
    </source>
</evidence>
<sequence>MAAVSVGGLVAGAGTALGAFPGANGKIAFGSDRPVAGQPPNDNIWTMRADGRKLVNLTPDSPTSDDNPNWRADGQQIVFESDRRTPGNPIPKGFEGPDFEIFSMNADGSDVRQITFNELDDEDPAWSPDGRHIVFVRDFDPVRGQVNYDIFTMRASGGDERNITNHPDPLDQVPNWSPDGERIAFTSNRGGGDGVEAAEIYTMRVDGSRVQQLTDNDTFDGAPNWSPSGRKLSFQSHREGQLSIYTMRRDGGRQERLTFDVPGAFGSAWAPNGCRVAFSSFANPEIFTINVDGTGPRNLTNNPAFDFAPDWQPLDDHHGDDDDEVARDQVDRSICRD</sequence>
<dbReference type="SUPFAM" id="SSF69304">
    <property type="entry name" value="Tricorn protease N-terminal domain"/>
    <property type="match status" value="1"/>
</dbReference>
<feature type="region of interest" description="Disordered" evidence="2">
    <location>
        <begin position="300"/>
        <end position="337"/>
    </location>
</feature>
<dbReference type="PANTHER" id="PTHR36842:SF1">
    <property type="entry name" value="PROTEIN TOLB"/>
    <property type="match status" value="1"/>
</dbReference>
<dbReference type="Proteomes" id="UP001149140">
    <property type="component" value="Unassembled WGS sequence"/>
</dbReference>
<evidence type="ECO:0000256" key="1">
    <source>
        <dbReference type="ARBA" id="ARBA00009820"/>
    </source>
</evidence>
<dbReference type="EMBL" id="JAPDOD010000001">
    <property type="protein sequence ID" value="MDA0158826.1"/>
    <property type="molecule type" value="Genomic_DNA"/>
</dbReference>
<evidence type="ECO:0000256" key="2">
    <source>
        <dbReference type="SAM" id="MobiDB-lite"/>
    </source>
</evidence>
<gene>
    <name evidence="3" type="ORF">OM076_01000</name>
</gene>
<dbReference type="Pfam" id="PF07676">
    <property type="entry name" value="PD40"/>
    <property type="match status" value="4"/>
</dbReference>
<evidence type="ECO:0000313" key="4">
    <source>
        <dbReference type="Proteomes" id="UP001149140"/>
    </source>
</evidence>
<name>A0A9X3MLK6_9ACTN</name>
<proteinExistence type="inferred from homology"/>
<comment type="caution">
    <text evidence="3">The sequence shown here is derived from an EMBL/GenBank/DDBJ whole genome shotgun (WGS) entry which is preliminary data.</text>
</comment>